<protein>
    <recommendedName>
        <fullName evidence="2">Cytoskeleton protein RodZ-like C-terminal domain-containing protein</fullName>
    </recommendedName>
</protein>
<keyword evidence="1" id="KW-0812">Transmembrane</keyword>
<dbReference type="AlphaFoldDB" id="A0A841E7V1"/>
<gene>
    <name evidence="3" type="ORF">HNR25_002305</name>
</gene>
<proteinExistence type="predicted"/>
<dbReference type="InterPro" id="IPR025194">
    <property type="entry name" value="RodZ-like_C"/>
</dbReference>
<name>A0A841E7V1_9ACTN</name>
<feature type="transmembrane region" description="Helical" evidence="1">
    <location>
        <begin position="12"/>
        <end position="36"/>
    </location>
</feature>
<evidence type="ECO:0000313" key="3">
    <source>
        <dbReference type="EMBL" id="MBB5998554.1"/>
    </source>
</evidence>
<accession>A0A841E7V1</accession>
<dbReference type="EMBL" id="JACHLY010000001">
    <property type="protein sequence ID" value="MBB5998554.1"/>
    <property type="molecule type" value="Genomic_DNA"/>
</dbReference>
<organism evidence="3 4">
    <name type="scientific">Streptomonospora salina</name>
    <dbReference type="NCBI Taxonomy" id="104205"/>
    <lineage>
        <taxon>Bacteria</taxon>
        <taxon>Bacillati</taxon>
        <taxon>Actinomycetota</taxon>
        <taxon>Actinomycetes</taxon>
        <taxon>Streptosporangiales</taxon>
        <taxon>Nocardiopsidaceae</taxon>
        <taxon>Streptomonospora</taxon>
    </lineage>
</organism>
<evidence type="ECO:0000313" key="4">
    <source>
        <dbReference type="Proteomes" id="UP000578077"/>
    </source>
</evidence>
<evidence type="ECO:0000256" key="1">
    <source>
        <dbReference type="SAM" id="Phobius"/>
    </source>
</evidence>
<keyword evidence="4" id="KW-1185">Reference proteome</keyword>
<sequence length="141" mass="15014">MGRHRNDPRGIAQMVAIGGVIVLFVTLVVLGGYFLYRSLPSDDEAAVPESAGTTAAPQADDVETGVLYVRVVGDSSDVVVRVPGGDVLADTTLKTDEYLSFDEEQPMDVTIGQPGEVEVYVHGELRDLAGEDPGYSFSVQP</sequence>
<evidence type="ECO:0000259" key="2">
    <source>
        <dbReference type="Pfam" id="PF13464"/>
    </source>
</evidence>
<keyword evidence="1" id="KW-0472">Membrane</keyword>
<comment type="caution">
    <text evidence="3">The sequence shown here is derived from an EMBL/GenBank/DDBJ whole genome shotgun (WGS) entry which is preliminary data.</text>
</comment>
<reference evidence="3 4" key="1">
    <citation type="submission" date="2020-08" db="EMBL/GenBank/DDBJ databases">
        <title>Sequencing the genomes of 1000 actinobacteria strains.</title>
        <authorList>
            <person name="Klenk H.-P."/>
        </authorList>
    </citation>
    <scope>NUCLEOTIDE SEQUENCE [LARGE SCALE GENOMIC DNA]</scope>
    <source>
        <strain evidence="3 4">DSM 44593</strain>
    </source>
</reference>
<dbReference type="RefSeq" id="WP_312862492.1">
    <property type="nucleotide sequence ID" value="NZ_BAABKT010000007.1"/>
</dbReference>
<keyword evidence="1" id="KW-1133">Transmembrane helix</keyword>
<feature type="domain" description="Cytoskeleton protein RodZ-like C-terminal" evidence="2">
    <location>
        <begin position="75"/>
        <end position="132"/>
    </location>
</feature>
<dbReference type="Proteomes" id="UP000578077">
    <property type="component" value="Unassembled WGS sequence"/>
</dbReference>
<dbReference type="Pfam" id="PF13464">
    <property type="entry name" value="RodZ_C"/>
    <property type="match status" value="1"/>
</dbReference>